<accession>A0A066X114</accession>
<dbReference type="EMBL" id="JMSE01001317">
    <property type="protein sequence ID" value="KDN62637.1"/>
    <property type="molecule type" value="Genomic_DNA"/>
</dbReference>
<gene>
    <name evidence="2" type="ORF">CSUB01_12006</name>
</gene>
<dbReference type="AlphaFoldDB" id="A0A066X114"/>
<evidence type="ECO:0000313" key="3">
    <source>
        <dbReference type="Proteomes" id="UP000027238"/>
    </source>
</evidence>
<feature type="compositionally biased region" description="Basic and acidic residues" evidence="1">
    <location>
        <begin position="129"/>
        <end position="163"/>
    </location>
</feature>
<comment type="caution">
    <text evidence="2">The sequence shown here is derived from an EMBL/GenBank/DDBJ whole genome shotgun (WGS) entry which is preliminary data.</text>
</comment>
<protein>
    <submittedName>
        <fullName evidence="2">Uncharacterized protein</fullName>
    </submittedName>
</protein>
<organism evidence="2 3">
    <name type="scientific">Colletotrichum sublineola</name>
    <name type="common">Sorghum anthracnose fungus</name>
    <dbReference type="NCBI Taxonomy" id="1173701"/>
    <lineage>
        <taxon>Eukaryota</taxon>
        <taxon>Fungi</taxon>
        <taxon>Dikarya</taxon>
        <taxon>Ascomycota</taxon>
        <taxon>Pezizomycotina</taxon>
        <taxon>Sordariomycetes</taxon>
        <taxon>Hypocreomycetidae</taxon>
        <taxon>Glomerellales</taxon>
        <taxon>Glomerellaceae</taxon>
        <taxon>Colletotrichum</taxon>
        <taxon>Colletotrichum graminicola species complex</taxon>
    </lineage>
</organism>
<sequence>MELRIDSAACTIPVISQFGNGWRLEVRVLLRPTKIGHLPNQVYLPRAASAVVVAVHELRQVRSLGIKPVVRSHHEYGLIVPHRHADAVWAGKKGQSRHDVLVGIPDQTGRESSPGLDEQVNDALFPFRPRRDDEGMALKQPDSRDPQQDILARLEPEWPRQLD</sequence>
<keyword evidence="3" id="KW-1185">Reference proteome</keyword>
<name>A0A066X114_COLSU</name>
<dbReference type="Proteomes" id="UP000027238">
    <property type="component" value="Unassembled WGS sequence"/>
</dbReference>
<dbReference type="HOGENOM" id="CLU_1626941_0_0_1"/>
<feature type="region of interest" description="Disordered" evidence="1">
    <location>
        <begin position="104"/>
        <end position="163"/>
    </location>
</feature>
<evidence type="ECO:0000256" key="1">
    <source>
        <dbReference type="SAM" id="MobiDB-lite"/>
    </source>
</evidence>
<evidence type="ECO:0000313" key="2">
    <source>
        <dbReference type="EMBL" id="KDN62637.1"/>
    </source>
</evidence>
<proteinExistence type="predicted"/>
<reference evidence="3" key="1">
    <citation type="journal article" date="2014" name="Genome Announc.">
        <title>Draft genome sequence of Colletotrichum sublineola, a destructive pathogen of cultivated sorghum.</title>
        <authorList>
            <person name="Baroncelli R."/>
            <person name="Sanz-Martin J.M."/>
            <person name="Rech G.E."/>
            <person name="Sukno S.A."/>
            <person name="Thon M.R."/>
        </authorList>
    </citation>
    <scope>NUCLEOTIDE SEQUENCE [LARGE SCALE GENOMIC DNA]</scope>
    <source>
        <strain evidence="3">TX430BB</strain>
    </source>
</reference>